<dbReference type="GO" id="GO:0003723">
    <property type="term" value="F:RNA binding"/>
    <property type="evidence" value="ECO:0007669"/>
    <property type="project" value="InterPro"/>
</dbReference>
<dbReference type="InterPro" id="IPR001568">
    <property type="entry name" value="RNase_T2-like"/>
</dbReference>
<dbReference type="EnsemblMetazoa" id="XM_022799926">
    <property type="protein sequence ID" value="XP_022655661"/>
    <property type="gene ID" value="LOC111248125"/>
</dbReference>
<dbReference type="Proteomes" id="UP000594260">
    <property type="component" value="Unplaced"/>
</dbReference>
<dbReference type="GeneID" id="111248125"/>
<sequence length="330" mass="37925">MQEYAEQSVNSSALVFTTLSIALWLAYGVQYSRIQRMRIRGGGTDGGNLVPAGLPLILFMQTLIFVAQLVCFYNAVAFSKISRDTEFQYDEFVMSLQWFPGVCAGGRTVEHQMCNVTAKKNHWTIQSLMTDETRCASISYFNRHLKSLNKEKLRELWPSYMNSFSDEKLWDEEWFEHGTCCKGHHEVNSVLKYFDKAIQLYEMIAIDSTLNTSGINPSTTKRLSLNELAQALDKVNGHTAVILCRKAGQVLTEIQICFDNDFNLKDCTWQPPRIWEKNRSENHPQDSLTKCGDKFWYYPTSLPPEGDAVIRQTRLEALFGNVRWLRKIIS</sequence>
<dbReference type="CDD" id="cd00374">
    <property type="entry name" value="RNase_T2"/>
    <property type="match status" value="1"/>
</dbReference>
<proteinExistence type="inferred from homology"/>
<keyword evidence="3" id="KW-1133">Transmembrane helix</keyword>
<dbReference type="SUPFAM" id="SSF55895">
    <property type="entry name" value="Ribonuclease Rh-like"/>
    <property type="match status" value="1"/>
</dbReference>
<dbReference type="GO" id="GO:0033897">
    <property type="term" value="F:ribonuclease T2 activity"/>
    <property type="evidence" value="ECO:0007669"/>
    <property type="project" value="InterPro"/>
</dbReference>
<dbReference type="PANTHER" id="PTHR11240:SF22">
    <property type="entry name" value="RIBONUCLEASE T2"/>
    <property type="match status" value="1"/>
</dbReference>
<keyword evidence="3" id="KW-0812">Transmembrane</keyword>
<keyword evidence="5" id="KW-1185">Reference proteome</keyword>
<dbReference type="OrthoDB" id="435754at2759"/>
<feature type="transmembrane region" description="Helical" evidence="3">
    <location>
        <begin position="49"/>
        <end position="76"/>
    </location>
</feature>
<accession>A0A7M7JQQ5</accession>
<dbReference type="KEGG" id="vde:111248125"/>
<dbReference type="Gene3D" id="3.90.730.10">
    <property type="entry name" value="Ribonuclease T2-like"/>
    <property type="match status" value="1"/>
</dbReference>
<evidence type="ECO:0000313" key="4">
    <source>
        <dbReference type="EnsemblMetazoa" id="XP_022655661"/>
    </source>
</evidence>
<dbReference type="Pfam" id="PF00445">
    <property type="entry name" value="Ribonuclease_T2"/>
    <property type="match status" value="1"/>
</dbReference>
<organism evidence="4 5">
    <name type="scientific">Varroa destructor</name>
    <name type="common">Honeybee mite</name>
    <dbReference type="NCBI Taxonomy" id="109461"/>
    <lineage>
        <taxon>Eukaryota</taxon>
        <taxon>Metazoa</taxon>
        <taxon>Ecdysozoa</taxon>
        <taxon>Arthropoda</taxon>
        <taxon>Chelicerata</taxon>
        <taxon>Arachnida</taxon>
        <taxon>Acari</taxon>
        <taxon>Parasitiformes</taxon>
        <taxon>Mesostigmata</taxon>
        <taxon>Gamasina</taxon>
        <taxon>Dermanyssoidea</taxon>
        <taxon>Varroidae</taxon>
        <taxon>Varroa</taxon>
    </lineage>
</organism>
<dbReference type="AlphaFoldDB" id="A0A7M7JQQ5"/>
<dbReference type="InParanoid" id="A0A7M7JQQ5"/>
<dbReference type="PANTHER" id="PTHR11240">
    <property type="entry name" value="RIBONUCLEASE T2"/>
    <property type="match status" value="1"/>
</dbReference>
<keyword evidence="3" id="KW-0472">Membrane</keyword>
<name>A0A7M7JQQ5_VARDE</name>
<feature type="transmembrane region" description="Helical" evidence="3">
    <location>
        <begin position="12"/>
        <end position="29"/>
    </location>
</feature>
<reference evidence="4" key="1">
    <citation type="submission" date="2021-01" db="UniProtKB">
        <authorList>
            <consortium name="EnsemblMetazoa"/>
        </authorList>
    </citation>
    <scope>IDENTIFICATION</scope>
</reference>
<dbReference type="InterPro" id="IPR036430">
    <property type="entry name" value="RNase_T2-like_sf"/>
</dbReference>
<evidence type="ECO:0000256" key="2">
    <source>
        <dbReference type="RuleBase" id="RU004328"/>
    </source>
</evidence>
<evidence type="ECO:0000256" key="3">
    <source>
        <dbReference type="SAM" id="Phobius"/>
    </source>
</evidence>
<comment type="similarity">
    <text evidence="1 2">Belongs to the RNase T2 family.</text>
</comment>
<evidence type="ECO:0000256" key="1">
    <source>
        <dbReference type="ARBA" id="ARBA00007469"/>
    </source>
</evidence>
<dbReference type="RefSeq" id="XP_022655661.1">
    <property type="nucleotide sequence ID" value="XM_022799926.1"/>
</dbReference>
<protein>
    <submittedName>
        <fullName evidence="4">Uncharacterized protein</fullName>
    </submittedName>
</protein>
<evidence type="ECO:0000313" key="5">
    <source>
        <dbReference type="Proteomes" id="UP000594260"/>
    </source>
</evidence>